<sequence length="339" mass="37900">MRNRTIVRLKFGSHLYGTATPASDLDFKSVFVPSARSILMQSAPKTISHSRPKGIGEKNYAGEVDEEQISIQKFLHLAAEGQTMALDMLFAPDYAIIGDPAWEWREIIANRRRLLTRKSAAFIGYARQQSAKYGLKGSRVAASRDALSVLNTAMEEHGSTAKLQVLSDDIIFMCTMREHMSVMEDVTPHGQTVFLWEVCDRKMPFTASIKNARDIMQRVVDEYGRRALMAETQQGIDWKALSHAVRVGEEAVELLQTGHITFPLPNATHIVDIKLGKLLYQDVAAEIEGLLERVEQAATESTLPDEPDHGWIADFVEYVHESAVLARAPRAYPVSEFNA</sequence>
<dbReference type="RefSeq" id="WP_132552895.1">
    <property type="nucleotide sequence ID" value="NZ_SMBK01000013.1"/>
</dbReference>
<dbReference type="Proteomes" id="UP000295507">
    <property type="component" value="Unassembled WGS sequence"/>
</dbReference>
<organism evidence="1 2">
    <name type="scientific">Rhizobium azibense</name>
    <dbReference type="NCBI Taxonomy" id="1136135"/>
    <lineage>
        <taxon>Bacteria</taxon>
        <taxon>Pseudomonadati</taxon>
        <taxon>Pseudomonadota</taxon>
        <taxon>Alphaproteobacteria</taxon>
        <taxon>Hyphomicrobiales</taxon>
        <taxon>Rhizobiaceae</taxon>
        <taxon>Rhizobium/Agrobacterium group</taxon>
        <taxon>Rhizobium</taxon>
    </lineage>
</organism>
<dbReference type="InterPro" id="IPR018775">
    <property type="entry name" value="RlaP"/>
</dbReference>
<protein>
    <submittedName>
        <fullName evidence="1">Putative nucleotidyltransferase</fullName>
    </submittedName>
</protein>
<dbReference type="GO" id="GO:0016740">
    <property type="term" value="F:transferase activity"/>
    <property type="evidence" value="ECO:0007669"/>
    <property type="project" value="UniProtKB-KW"/>
</dbReference>
<dbReference type="Pfam" id="PF10127">
    <property type="entry name" value="RlaP"/>
    <property type="match status" value="1"/>
</dbReference>
<name>A0A4R3RRB3_9HYPH</name>
<comment type="caution">
    <text evidence="1">The sequence shown here is derived from an EMBL/GenBank/DDBJ whole genome shotgun (WGS) entry which is preliminary data.</text>
</comment>
<evidence type="ECO:0000313" key="1">
    <source>
        <dbReference type="EMBL" id="TCU34136.1"/>
    </source>
</evidence>
<accession>A0A4R3RRB3</accession>
<dbReference type="AlphaFoldDB" id="A0A4R3RRB3"/>
<gene>
    <name evidence="1" type="ORF">EV129_113120</name>
</gene>
<proteinExistence type="predicted"/>
<dbReference type="EMBL" id="SMBK01000013">
    <property type="protein sequence ID" value="TCU34136.1"/>
    <property type="molecule type" value="Genomic_DNA"/>
</dbReference>
<evidence type="ECO:0000313" key="2">
    <source>
        <dbReference type="Proteomes" id="UP000295507"/>
    </source>
</evidence>
<keyword evidence="1" id="KW-0808">Transferase</keyword>
<reference evidence="1 2" key="1">
    <citation type="submission" date="2019-03" db="EMBL/GenBank/DDBJ databases">
        <title>Genomic Encyclopedia of Type Strains, Phase IV (KMG-V): Genome sequencing to study the core and pangenomes of soil and plant-associated prokaryotes.</title>
        <authorList>
            <person name="Whitman W."/>
        </authorList>
    </citation>
    <scope>NUCLEOTIDE SEQUENCE [LARGE SCALE GENOMIC DNA]</scope>
    <source>
        <strain evidence="1 2">IE4868</strain>
    </source>
</reference>